<dbReference type="GO" id="GO:0016491">
    <property type="term" value="F:oxidoreductase activity"/>
    <property type="evidence" value="ECO:0007669"/>
    <property type="project" value="InterPro"/>
</dbReference>
<evidence type="ECO:0000313" key="4">
    <source>
        <dbReference type="Proteomes" id="UP000077266"/>
    </source>
</evidence>
<gene>
    <name evidence="3" type="ORF">EXIGLDRAFT_640309</name>
</gene>
<feature type="transmembrane region" description="Helical" evidence="1">
    <location>
        <begin position="210"/>
        <end position="229"/>
    </location>
</feature>
<dbReference type="PANTHER" id="PTHR32100">
    <property type="entry name" value="OMEGA-6 FATTY ACID DESATURASE, CHLOROPLASTIC"/>
    <property type="match status" value="1"/>
</dbReference>
<proteinExistence type="predicted"/>
<feature type="transmembrane region" description="Helical" evidence="1">
    <location>
        <begin position="290"/>
        <end position="308"/>
    </location>
</feature>
<dbReference type="Pfam" id="PF00487">
    <property type="entry name" value="FA_desaturase"/>
    <property type="match status" value="1"/>
</dbReference>
<dbReference type="GO" id="GO:0006629">
    <property type="term" value="P:lipid metabolic process"/>
    <property type="evidence" value="ECO:0007669"/>
    <property type="project" value="InterPro"/>
</dbReference>
<organism evidence="3 4">
    <name type="scientific">Exidia glandulosa HHB12029</name>
    <dbReference type="NCBI Taxonomy" id="1314781"/>
    <lineage>
        <taxon>Eukaryota</taxon>
        <taxon>Fungi</taxon>
        <taxon>Dikarya</taxon>
        <taxon>Basidiomycota</taxon>
        <taxon>Agaricomycotina</taxon>
        <taxon>Agaricomycetes</taxon>
        <taxon>Auriculariales</taxon>
        <taxon>Exidiaceae</taxon>
        <taxon>Exidia</taxon>
    </lineage>
</organism>
<dbReference type="Proteomes" id="UP000077266">
    <property type="component" value="Unassembled WGS sequence"/>
</dbReference>
<name>A0A165MPH7_EXIGL</name>
<evidence type="ECO:0000259" key="2">
    <source>
        <dbReference type="Pfam" id="PF00487"/>
    </source>
</evidence>
<feature type="transmembrane region" description="Helical" evidence="1">
    <location>
        <begin position="258"/>
        <end position="278"/>
    </location>
</feature>
<dbReference type="CDD" id="cd03507">
    <property type="entry name" value="Delta12-FADS-like"/>
    <property type="match status" value="1"/>
</dbReference>
<feature type="transmembrane region" description="Helical" evidence="1">
    <location>
        <begin position="94"/>
        <end position="116"/>
    </location>
</feature>
<sequence length="448" mass="49650">MAVDEISTPAPVYKDGEARETVDQFEFIVPGLTTNDLLSAIPAHCRKRSALRSGSYVLWDFALLYAIYNIAAFVSEKLTPEHIALPHPALYTVAWLAVWGAYSFAAGLVATGLWVIAHECGHQAFSESSLINNTVGWILHSGLGVPYHSWRITHAKHHAFTGHVTKDQVFVPKTRSELGLPAFDHAGEDLLGSSVTEKVKKELYEALGDSPIGAALTAASFLLVGWPLYLTTNASGQPYPKGTNHYVPRAPLFSPHQYWQVIVSDVGVVFWLAALAYWSVTRSFGEMMRIYGLPYLWVNHWLVLIVFLQHTDPLLPHYRAPEFTFARGALTTFDRQLLGGGGKFWAWIGERATHGISETHVLHHVSSKIPHYHAWDATYALRERLASAGVKQLVGAPVGWSELYRVYKECRFIEDEGNVVFYKNAKGLAAARPVFPDAGISDSGVDVQ</sequence>
<dbReference type="InParanoid" id="A0A165MPH7"/>
<feature type="domain" description="Fatty acid desaturase" evidence="2">
    <location>
        <begin position="95"/>
        <end position="390"/>
    </location>
</feature>
<keyword evidence="1" id="KW-0472">Membrane</keyword>
<dbReference type="OrthoDB" id="1461976at2759"/>
<reference evidence="3 4" key="1">
    <citation type="journal article" date="2016" name="Mol. Biol. Evol.">
        <title>Comparative Genomics of Early-Diverging Mushroom-Forming Fungi Provides Insights into the Origins of Lignocellulose Decay Capabilities.</title>
        <authorList>
            <person name="Nagy L.G."/>
            <person name="Riley R."/>
            <person name="Tritt A."/>
            <person name="Adam C."/>
            <person name="Daum C."/>
            <person name="Floudas D."/>
            <person name="Sun H."/>
            <person name="Yadav J.S."/>
            <person name="Pangilinan J."/>
            <person name="Larsson K.H."/>
            <person name="Matsuura K."/>
            <person name="Barry K."/>
            <person name="Labutti K."/>
            <person name="Kuo R."/>
            <person name="Ohm R.A."/>
            <person name="Bhattacharya S.S."/>
            <person name="Shirouzu T."/>
            <person name="Yoshinaga Y."/>
            <person name="Martin F.M."/>
            <person name="Grigoriev I.V."/>
            <person name="Hibbett D.S."/>
        </authorList>
    </citation>
    <scope>NUCLEOTIDE SEQUENCE [LARGE SCALE GENOMIC DNA]</scope>
    <source>
        <strain evidence="3 4">HHB12029</strain>
    </source>
</reference>
<dbReference type="InterPro" id="IPR012171">
    <property type="entry name" value="Fatty_acid_desaturase"/>
</dbReference>
<keyword evidence="1" id="KW-0812">Transmembrane</keyword>
<protein>
    <submittedName>
        <fullName evidence="3">Delta12-fatty acid desaturase</fullName>
    </submittedName>
</protein>
<evidence type="ECO:0000313" key="3">
    <source>
        <dbReference type="EMBL" id="KZV99566.1"/>
    </source>
</evidence>
<keyword evidence="4" id="KW-1185">Reference proteome</keyword>
<dbReference type="EMBL" id="KV425908">
    <property type="protein sequence ID" value="KZV99566.1"/>
    <property type="molecule type" value="Genomic_DNA"/>
</dbReference>
<feature type="transmembrane region" description="Helical" evidence="1">
    <location>
        <begin position="56"/>
        <end position="74"/>
    </location>
</feature>
<keyword evidence="1" id="KW-1133">Transmembrane helix</keyword>
<dbReference type="STRING" id="1314781.A0A165MPH7"/>
<evidence type="ECO:0000256" key="1">
    <source>
        <dbReference type="SAM" id="Phobius"/>
    </source>
</evidence>
<accession>A0A165MPH7</accession>
<dbReference type="AlphaFoldDB" id="A0A165MPH7"/>
<dbReference type="InterPro" id="IPR005804">
    <property type="entry name" value="FA_desaturase_dom"/>
</dbReference>